<proteinExistence type="predicted"/>
<accession>A0AAE0VZK7</accession>
<name>A0AAE0VZK7_9BIVA</name>
<evidence type="ECO:0000313" key="1">
    <source>
        <dbReference type="EMBL" id="KAK3595649.1"/>
    </source>
</evidence>
<gene>
    <name evidence="1" type="ORF">CHS0354_026854</name>
</gene>
<comment type="caution">
    <text evidence="1">The sequence shown here is derived from an EMBL/GenBank/DDBJ whole genome shotgun (WGS) entry which is preliminary data.</text>
</comment>
<dbReference type="EMBL" id="JAEAOA010001600">
    <property type="protein sequence ID" value="KAK3595649.1"/>
    <property type="molecule type" value="Genomic_DNA"/>
</dbReference>
<keyword evidence="2" id="KW-1185">Reference proteome</keyword>
<protein>
    <submittedName>
        <fullName evidence="1">Uncharacterized protein</fullName>
    </submittedName>
</protein>
<reference evidence="1" key="3">
    <citation type="submission" date="2023-05" db="EMBL/GenBank/DDBJ databases">
        <authorList>
            <person name="Smith C.H."/>
        </authorList>
    </citation>
    <scope>NUCLEOTIDE SEQUENCE</scope>
    <source>
        <strain evidence="1">CHS0354</strain>
        <tissue evidence="1">Mantle</tissue>
    </source>
</reference>
<reference evidence="1" key="1">
    <citation type="journal article" date="2021" name="Genome Biol. Evol.">
        <title>A High-Quality Reference Genome for a Parasitic Bivalve with Doubly Uniparental Inheritance (Bivalvia: Unionida).</title>
        <authorList>
            <person name="Smith C.H."/>
        </authorList>
    </citation>
    <scope>NUCLEOTIDE SEQUENCE</scope>
    <source>
        <strain evidence="1">CHS0354</strain>
    </source>
</reference>
<evidence type="ECO:0000313" key="2">
    <source>
        <dbReference type="Proteomes" id="UP001195483"/>
    </source>
</evidence>
<sequence>MVAMQKMDDNANKVTLLKLNQPTDEINEPKAEKCIITVRDVVGTKTALMIFSSATMERYKKRSLMINKKFLDLIKRTSTWRRYMACPE</sequence>
<dbReference type="AlphaFoldDB" id="A0AAE0VZK7"/>
<organism evidence="1 2">
    <name type="scientific">Potamilus streckersoni</name>
    <dbReference type="NCBI Taxonomy" id="2493646"/>
    <lineage>
        <taxon>Eukaryota</taxon>
        <taxon>Metazoa</taxon>
        <taxon>Spiralia</taxon>
        <taxon>Lophotrochozoa</taxon>
        <taxon>Mollusca</taxon>
        <taxon>Bivalvia</taxon>
        <taxon>Autobranchia</taxon>
        <taxon>Heteroconchia</taxon>
        <taxon>Palaeoheterodonta</taxon>
        <taxon>Unionida</taxon>
        <taxon>Unionoidea</taxon>
        <taxon>Unionidae</taxon>
        <taxon>Ambleminae</taxon>
        <taxon>Lampsilini</taxon>
        <taxon>Potamilus</taxon>
    </lineage>
</organism>
<reference evidence="1" key="2">
    <citation type="journal article" date="2021" name="Genome Biol. Evol.">
        <title>Developing a high-quality reference genome for a parasitic bivalve with doubly uniparental inheritance (Bivalvia: Unionida).</title>
        <authorList>
            <person name="Smith C.H."/>
        </authorList>
    </citation>
    <scope>NUCLEOTIDE SEQUENCE</scope>
    <source>
        <strain evidence="1">CHS0354</strain>
        <tissue evidence="1">Mantle</tissue>
    </source>
</reference>
<dbReference type="Proteomes" id="UP001195483">
    <property type="component" value="Unassembled WGS sequence"/>
</dbReference>